<organism evidence="3 4">
    <name type="scientific">Paenibacillus gyeongsangnamensis</name>
    <dbReference type="NCBI Taxonomy" id="3388067"/>
    <lineage>
        <taxon>Bacteria</taxon>
        <taxon>Bacillati</taxon>
        <taxon>Bacillota</taxon>
        <taxon>Bacilli</taxon>
        <taxon>Bacillales</taxon>
        <taxon>Paenibacillaceae</taxon>
        <taxon>Paenibacillus</taxon>
    </lineage>
</organism>
<keyword evidence="2" id="KW-1133">Transmembrane helix</keyword>
<protein>
    <submittedName>
        <fullName evidence="3">Uncharacterized protein</fullName>
    </submittedName>
</protein>
<evidence type="ECO:0000256" key="1">
    <source>
        <dbReference type="SAM" id="MobiDB-lite"/>
    </source>
</evidence>
<dbReference type="RefSeq" id="WP_269879535.1">
    <property type="nucleotide sequence ID" value="NZ_JAQAGZ010000001.1"/>
</dbReference>
<keyword evidence="2" id="KW-0472">Membrane</keyword>
<feature type="region of interest" description="Disordered" evidence="1">
    <location>
        <begin position="29"/>
        <end position="159"/>
    </location>
</feature>
<proteinExistence type="predicted"/>
<feature type="transmembrane region" description="Helical" evidence="2">
    <location>
        <begin position="6"/>
        <end position="25"/>
    </location>
</feature>
<evidence type="ECO:0000256" key="2">
    <source>
        <dbReference type="SAM" id="Phobius"/>
    </source>
</evidence>
<name>A0ABT4Q2R6_9BACL</name>
<accession>A0ABT4Q2R6</accession>
<sequence length="159" mass="16732">MSLIDFLLKNWIFVVIAYMAVSVVVKRMRPPSSAEAPPKKAPAKPARGMPPFGGGGFGWPGQPAETGMTKASKATRPAGSSAVPGSHPGDPGPKADPAYESPAARMERGESRRTLPAAPDGAVKTAERAEPLLSPQDAARGVLWAEILGPPRAKRPYKR</sequence>
<keyword evidence="4" id="KW-1185">Reference proteome</keyword>
<evidence type="ECO:0000313" key="4">
    <source>
        <dbReference type="Proteomes" id="UP001527882"/>
    </source>
</evidence>
<dbReference type="EMBL" id="JAQAGZ010000001">
    <property type="protein sequence ID" value="MCZ8511173.1"/>
    <property type="molecule type" value="Genomic_DNA"/>
</dbReference>
<gene>
    <name evidence="3" type="ORF">O9H85_01705</name>
</gene>
<keyword evidence="2" id="KW-0812">Transmembrane</keyword>
<comment type="caution">
    <text evidence="3">The sequence shown here is derived from an EMBL/GenBank/DDBJ whole genome shotgun (WGS) entry which is preliminary data.</text>
</comment>
<reference evidence="3 4" key="1">
    <citation type="submission" date="2022-12" db="EMBL/GenBank/DDBJ databases">
        <title>Draft genome sequence of Paenibacillus sp. dW9.</title>
        <authorList>
            <person name="Choi E.-W."/>
            <person name="Kim D.-U."/>
        </authorList>
    </citation>
    <scope>NUCLEOTIDE SEQUENCE [LARGE SCALE GENOMIC DNA]</scope>
    <source>
        <strain evidence="4">dW9</strain>
    </source>
</reference>
<evidence type="ECO:0000313" key="3">
    <source>
        <dbReference type="EMBL" id="MCZ8511173.1"/>
    </source>
</evidence>
<dbReference type="Proteomes" id="UP001527882">
    <property type="component" value="Unassembled WGS sequence"/>
</dbReference>